<dbReference type="SUPFAM" id="SSF53335">
    <property type="entry name" value="S-adenosyl-L-methionine-dependent methyltransferases"/>
    <property type="match status" value="1"/>
</dbReference>
<name>A0AA38RB79_9PEZI</name>
<protein>
    <submittedName>
        <fullName evidence="6">DNA repair protein RAD5</fullName>
    </submittedName>
</protein>
<keyword evidence="2" id="KW-0378">Hydrolase</keyword>
<reference evidence="6" key="1">
    <citation type="submission" date="2022-07" db="EMBL/GenBank/DDBJ databases">
        <title>Fungi with potential for degradation of polypropylene.</title>
        <authorList>
            <person name="Gostincar C."/>
        </authorList>
    </citation>
    <scope>NUCLEOTIDE SEQUENCE</scope>
    <source>
        <strain evidence="6">EXF-13308</strain>
    </source>
</reference>
<feature type="domain" description="SNF2 N-terminal" evidence="5">
    <location>
        <begin position="1317"/>
        <end position="1478"/>
    </location>
</feature>
<evidence type="ECO:0000256" key="4">
    <source>
        <dbReference type="SAM" id="MobiDB-lite"/>
    </source>
</evidence>
<feature type="compositionally biased region" description="Basic and acidic residues" evidence="4">
    <location>
        <begin position="196"/>
        <end position="207"/>
    </location>
</feature>
<dbReference type="GO" id="GO:0008094">
    <property type="term" value="F:ATP-dependent activity, acting on DNA"/>
    <property type="evidence" value="ECO:0007669"/>
    <property type="project" value="TreeGrafter"/>
</dbReference>
<evidence type="ECO:0000256" key="3">
    <source>
        <dbReference type="ARBA" id="ARBA00022840"/>
    </source>
</evidence>
<accession>A0AA38RB79</accession>
<dbReference type="EMBL" id="JANBVO010000025">
    <property type="protein sequence ID" value="KAJ9141801.1"/>
    <property type="molecule type" value="Genomic_DNA"/>
</dbReference>
<keyword evidence="7" id="KW-1185">Reference proteome</keyword>
<evidence type="ECO:0000259" key="5">
    <source>
        <dbReference type="Pfam" id="PF00176"/>
    </source>
</evidence>
<dbReference type="GO" id="GO:0006281">
    <property type="term" value="P:DNA repair"/>
    <property type="evidence" value="ECO:0007669"/>
    <property type="project" value="TreeGrafter"/>
</dbReference>
<keyword evidence="3" id="KW-0067">ATP-binding</keyword>
<dbReference type="Proteomes" id="UP001174694">
    <property type="component" value="Unassembled WGS sequence"/>
</dbReference>
<evidence type="ECO:0000256" key="2">
    <source>
        <dbReference type="ARBA" id="ARBA00022801"/>
    </source>
</evidence>
<feature type="region of interest" description="Disordered" evidence="4">
    <location>
        <begin position="196"/>
        <end position="243"/>
    </location>
</feature>
<dbReference type="Gene3D" id="3.40.50.150">
    <property type="entry name" value="Vaccinia Virus protein VP39"/>
    <property type="match status" value="1"/>
</dbReference>
<dbReference type="InterPro" id="IPR050628">
    <property type="entry name" value="SNF2_RAD54_helicase_TF"/>
</dbReference>
<dbReference type="GO" id="GO:0005524">
    <property type="term" value="F:ATP binding"/>
    <property type="evidence" value="ECO:0007669"/>
    <property type="project" value="UniProtKB-KW"/>
</dbReference>
<evidence type="ECO:0000313" key="7">
    <source>
        <dbReference type="Proteomes" id="UP001174694"/>
    </source>
</evidence>
<dbReference type="InterPro" id="IPR038718">
    <property type="entry name" value="SNF2-like_sf"/>
</dbReference>
<sequence>MPPRSRLGGDWPSSDAGASRSRRAPPTTSDGAGLSRAEESSVCENNSSKNIHPKVCHPDSVFLEIVRTCSPFGVRYITEEGVVAELKVATLCSGTEAPIYALRGIQRAGRALGVGEIIKFKHVMSCEIEAWKQAYIRRNLSVPLIFRDVRELGILKADKAMVADGHYEEIPTDIDLLVFGSSCVDYSNLNTTKNSEKKMAGPVKRDNSVSQNAKTSIAADTGTTGPSAEEALEPNTEHEDPTDPFPAFFDEFPKKLGTGRAYSYTHVPLGQADSKFMECLSLALEMNDERLGGESATTFFGSLCYAFKVRPACIYMENVEGAPYDVYQKFWLPKAGFVAKYVKVDSKEFLMPQTRMRGYVFAVDYHRFQEASEMLVDGWMSAMRRSKHKGNMVPLDALLLDSHDERIKRAKAQMEDKPVRARQDIKWESARTRHETVRRTEGLSNDKQFSMLEDVRGLLINVQPNCRSWISWLKNQPVRVLDHLEISYARGLKVGCDIRYKATVLDLSQNIDRTPPINEESLGTVGCITPDGIPFLSGQQRPITGIEALALQGLPIDELILSTESQADLQDLAGNAMTVPCIATALLLGVASIVVSKHPRAFTLEPGSARPETSHVHIMPKVNYSKAAHPANLDGVVEQFDMVSIPWGSDSWKGDIGRILNLHRLGRRYCFCHTKGVLNVRRCGACEDTACEACWGNPSHVQGPTELLTIEPISPEKVKSDLMKDFPGRICIAVTDVPSLDSFGFLHYKGHVDGGLNNTTTLWNQIVRILRYQVCYLQDVKITEAITVRYKSKRTVVQAVIDRGTLTWYIFISREYAGLETLGPDFDISQPIARYQWATKSWELWVPRPMNVGLSIEDQNDAQAVKVSCDEGSSLPPELPGQILNEIQDRLAAVQGIYSSRENCVGAEKSLYVRLETRDNPTRLYLFKDVRQIGPFNKDGIVIAKTCRQLDNYEYREVEVHFPPGSQPHNRRFEETRGYIKGYWAAIASSSIYWGPVRPGGDARYDHVWFASKSQFGQSAAQTQCDMSHAPVLMSGAVPLLDFPVDPAIMAGWTAGQSDAASWFRIPPWQLPTFVKRFAFVFSKVFADTSGDKRISHLEGQKSIRYSGESCPRCITAPPASRWLEIEDKRGSRRYELFEDPNDTKRFEEFLKNLPEPLTAEVRMVRLNKSAPSPESSIVVIPGQDTGGAFPRTFSVDGQHDSLLLFQLRVNVHSLAHRAQMALAYPAKLRRRETLSTMRLFYQVESDYQPKHSYTFRDFHESLKPTDRAASEPSEREFVQDGLCLGESLVHVSQWKSFWNVKFPSMDIMNCQLYNDQMSAVLWMLGREAAPRPFKEQEIEECTIPGLGLRLIGKATYENRGFGSCGSSRGGILAHDVGYGKTVVTLGLLDAKRKSNDHEAKFPPQPLDGSENLSHRHIALSGTLIVVPATIIDQWRSEITNKLGTGWNVLIFRDFKDFDKATRSALQQAEILLCSLQLFTNDREDGRGKGYSSRLRNAGYIKRLADLSGLKFPPKLTGRAYYDWYRMACDRLEDVADEYDTLNRRGAPSHLIAERMAGFIASKKQEYHSQQQNLHQQRIAPSWRGSKLHVDGHTDATSSCASDKDIDKVIYALPSNHVLEMYSFGRIILDECSYENDQVNEFLANAVAPFK</sequence>
<gene>
    <name evidence="6" type="ORF">NKR23_g7705</name>
</gene>
<organism evidence="6 7">
    <name type="scientific">Pleurostoma richardsiae</name>
    <dbReference type="NCBI Taxonomy" id="41990"/>
    <lineage>
        <taxon>Eukaryota</taxon>
        <taxon>Fungi</taxon>
        <taxon>Dikarya</taxon>
        <taxon>Ascomycota</taxon>
        <taxon>Pezizomycotina</taxon>
        <taxon>Sordariomycetes</taxon>
        <taxon>Sordariomycetidae</taxon>
        <taxon>Calosphaeriales</taxon>
        <taxon>Pleurostomataceae</taxon>
        <taxon>Pleurostoma</taxon>
    </lineage>
</organism>
<dbReference type="PANTHER" id="PTHR45626">
    <property type="entry name" value="TRANSCRIPTION TERMINATION FACTOR 2-RELATED"/>
    <property type="match status" value="1"/>
</dbReference>
<dbReference type="Pfam" id="PF00176">
    <property type="entry name" value="SNF2-rel_dom"/>
    <property type="match status" value="1"/>
</dbReference>
<evidence type="ECO:0000313" key="6">
    <source>
        <dbReference type="EMBL" id="KAJ9141801.1"/>
    </source>
</evidence>
<comment type="caution">
    <text evidence="6">The sequence shown here is derived from an EMBL/GenBank/DDBJ whole genome shotgun (WGS) entry which is preliminary data.</text>
</comment>
<dbReference type="InterPro" id="IPR027417">
    <property type="entry name" value="P-loop_NTPase"/>
</dbReference>
<proteinExistence type="predicted"/>
<dbReference type="InterPro" id="IPR029063">
    <property type="entry name" value="SAM-dependent_MTases_sf"/>
</dbReference>
<dbReference type="PANTHER" id="PTHR45626:SF26">
    <property type="entry name" value="FAMILY HELICASE, PUTATIVE (AFU_ORTHOLOGUE AFUA_2G09120)-RELATED"/>
    <property type="match status" value="1"/>
</dbReference>
<feature type="region of interest" description="Disordered" evidence="4">
    <location>
        <begin position="1"/>
        <end position="39"/>
    </location>
</feature>
<keyword evidence="1" id="KW-0547">Nucleotide-binding</keyword>
<dbReference type="SUPFAM" id="SSF52540">
    <property type="entry name" value="P-loop containing nucleoside triphosphate hydrolases"/>
    <property type="match status" value="1"/>
</dbReference>
<dbReference type="InterPro" id="IPR000330">
    <property type="entry name" value="SNF2_N"/>
</dbReference>
<dbReference type="GO" id="GO:0005634">
    <property type="term" value="C:nucleus"/>
    <property type="evidence" value="ECO:0007669"/>
    <property type="project" value="TreeGrafter"/>
</dbReference>
<dbReference type="Gene3D" id="3.40.50.10810">
    <property type="entry name" value="Tandem AAA-ATPase domain"/>
    <property type="match status" value="1"/>
</dbReference>
<dbReference type="GO" id="GO:0016787">
    <property type="term" value="F:hydrolase activity"/>
    <property type="evidence" value="ECO:0007669"/>
    <property type="project" value="UniProtKB-KW"/>
</dbReference>
<evidence type="ECO:0000256" key="1">
    <source>
        <dbReference type="ARBA" id="ARBA00022741"/>
    </source>
</evidence>